<dbReference type="GO" id="GO:0005178">
    <property type="term" value="F:integrin binding"/>
    <property type="evidence" value="ECO:0007669"/>
    <property type="project" value="TreeGrafter"/>
</dbReference>
<dbReference type="GO" id="GO:0007160">
    <property type="term" value="P:cell-matrix adhesion"/>
    <property type="evidence" value="ECO:0007669"/>
    <property type="project" value="TreeGrafter"/>
</dbReference>
<dbReference type="SUPFAM" id="SSF57196">
    <property type="entry name" value="EGF/Laminin"/>
    <property type="match status" value="2"/>
</dbReference>
<keyword evidence="5 12" id="KW-0732">Signal</keyword>
<dbReference type="InterPro" id="IPR057243">
    <property type="entry name" value="Integrin_I-EGF_CS"/>
</dbReference>
<dbReference type="InterPro" id="IPR012896">
    <property type="entry name" value="Integrin_bsu_tail"/>
</dbReference>
<keyword evidence="11" id="KW-0325">Glycoprotein</keyword>
<evidence type="ECO:0000256" key="7">
    <source>
        <dbReference type="ARBA" id="ARBA00022989"/>
    </source>
</evidence>
<dbReference type="EMBL" id="CACVKT020002377">
    <property type="protein sequence ID" value="CAC5377468.1"/>
    <property type="molecule type" value="Genomic_DNA"/>
</dbReference>
<dbReference type="GO" id="GO:0033627">
    <property type="term" value="P:cell adhesion mediated by integrin"/>
    <property type="evidence" value="ECO:0007669"/>
    <property type="project" value="TreeGrafter"/>
</dbReference>
<organism evidence="14 15">
    <name type="scientific">Mytilus coruscus</name>
    <name type="common">Sea mussel</name>
    <dbReference type="NCBI Taxonomy" id="42192"/>
    <lineage>
        <taxon>Eukaryota</taxon>
        <taxon>Metazoa</taxon>
        <taxon>Spiralia</taxon>
        <taxon>Lophotrochozoa</taxon>
        <taxon>Mollusca</taxon>
        <taxon>Bivalvia</taxon>
        <taxon>Autobranchia</taxon>
        <taxon>Pteriomorphia</taxon>
        <taxon>Mytilida</taxon>
        <taxon>Mytiloidea</taxon>
        <taxon>Mytilidae</taxon>
        <taxon>Mytilinae</taxon>
        <taxon>Mytilus</taxon>
    </lineage>
</organism>
<evidence type="ECO:0000256" key="8">
    <source>
        <dbReference type="ARBA" id="ARBA00023037"/>
    </source>
</evidence>
<dbReference type="PANTHER" id="PTHR10082:SF60">
    <property type="entry name" value="INTEGRIN BETA-PS"/>
    <property type="match status" value="1"/>
</dbReference>
<evidence type="ECO:0000256" key="10">
    <source>
        <dbReference type="ARBA" id="ARBA00023157"/>
    </source>
</evidence>
<dbReference type="Gene3D" id="2.10.25.10">
    <property type="entry name" value="Laminin"/>
    <property type="match status" value="1"/>
</dbReference>
<dbReference type="InterPro" id="IPR013111">
    <property type="entry name" value="EGF_extracell"/>
</dbReference>
<sequence>MLVLRCVFFFVLCVLERGSAQEHVDLKSPKCSRNGDYIISTPGTSDIRNTNGRCSCYQFYYGDNCECNDRSCNYFGNALCGGPAHGTCVCGTCSCTLGYTGDNCGCSTNTDTCISSDGSICNNHGYCECGRCRCYETGYQGPLCEDCKACPGWCRKLKACVQCKIFGTGVLSVEGCDNCSDRYNIYPVDTIPEHFTSLCEFKDLDDNCIFYFGYLLSDQHNEISVAVLSAKVCPKSG</sequence>
<feature type="domain" description="Integrin beta subunit tail" evidence="13">
    <location>
        <begin position="154"/>
        <end position="235"/>
    </location>
</feature>
<dbReference type="Gene3D" id="2.170.300.10">
    <property type="entry name" value="Tie2 ligand-binding domain superfamily"/>
    <property type="match status" value="1"/>
</dbReference>
<keyword evidence="6" id="KW-0677">Repeat</keyword>
<dbReference type="OrthoDB" id="410592at2759"/>
<evidence type="ECO:0000256" key="3">
    <source>
        <dbReference type="ARBA" id="ARBA00022536"/>
    </source>
</evidence>
<evidence type="ECO:0000256" key="5">
    <source>
        <dbReference type="ARBA" id="ARBA00022729"/>
    </source>
</evidence>
<keyword evidence="7" id="KW-1133">Transmembrane helix</keyword>
<protein>
    <submittedName>
        <fullName evidence="14">ITGB1</fullName>
    </submittedName>
</protein>
<evidence type="ECO:0000256" key="1">
    <source>
        <dbReference type="ARBA" id="ARBA00004479"/>
    </source>
</evidence>
<evidence type="ECO:0000256" key="11">
    <source>
        <dbReference type="ARBA" id="ARBA00023180"/>
    </source>
</evidence>
<dbReference type="FunFam" id="2.10.25.10:FF:000036">
    <property type="entry name" value="Integrin beta"/>
    <property type="match status" value="1"/>
</dbReference>
<evidence type="ECO:0000256" key="12">
    <source>
        <dbReference type="SAM" id="SignalP"/>
    </source>
</evidence>
<evidence type="ECO:0000259" key="13">
    <source>
        <dbReference type="SMART" id="SM01242"/>
    </source>
</evidence>
<keyword evidence="3" id="KW-0245">EGF-like domain</keyword>
<dbReference type="AlphaFoldDB" id="A0A6J8B0V7"/>
<dbReference type="SUPFAM" id="SSF69687">
    <property type="entry name" value="Integrin beta tail domain"/>
    <property type="match status" value="1"/>
</dbReference>
<dbReference type="GO" id="GO:0007229">
    <property type="term" value="P:integrin-mediated signaling pathway"/>
    <property type="evidence" value="ECO:0007669"/>
    <property type="project" value="UniProtKB-KW"/>
</dbReference>
<dbReference type="Pfam" id="PF07974">
    <property type="entry name" value="EGF_2"/>
    <property type="match status" value="1"/>
</dbReference>
<dbReference type="PROSITE" id="PS00243">
    <property type="entry name" value="I_EGF_1"/>
    <property type="match status" value="1"/>
</dbReference>
<feature type="signal peptide" evidence="12">
    <location>
        <begin position="1"/>
        <end position="20"/>
    </location>
</feature>
<evidence type="ECO:0000256" key="9">
    <source>
        <dbReference type="ARBA" id="ARBA00023136"/>
    </source>
</evidence>
<keyword evidence="10" id="KW-1015">Disulfide bond</keyword>
<dbReference type="GO" id="GO:0005925">
    <property type="term" value="C:focal adhesion"/>
    <property type="evidence" value="ECO:0007669"/>
    <property type="project" value="TreeGrafter"/>
</dbReference>
<proteinExistence type="inferred from homology"/>
<accession>A0A6J8B0V7</accession>
<comment type="similarity">
    <text evidence="2">Belongs to the integrin beta chain family.</text>
</comment>
<dbReference type="GO" id="GO:0098609">
    <property type="term" value="P:cell-cell adhesion"/>
    <property type="evidence" value="ECO:0007669"/>
    <property type="project" value="TreeGrafter"/>
</dbReference>
<keyword evidence="8" id="KW-0401">Integrin</keyword>
<comment type="subcellular location">
    <subcellularLocation>
        <location evidence="1">Membrane</location>
        <topology evidence="1">Single-pass type I membrane protein</topology>
    </subcellularLocation>
</comment>
<evidence type="ECO:0000256" key="4">
    <source>
        <dbReference type="ARBA" id="ARBA00022692"/>
    </source>
</evidence>
<dbReference type="GO" id="GO:0016477">
    <property type="term" value="P:cell migration"/>
    <property type="evidence" value="ECO:0007669"/>
    <property type="project" value="TreeGrafter"/>
</dbReference>
<name>A0A6J8B0V7_MYTCO</name>
<reference evidence="14 15" key="1">
    <citation type="submission" date="2020-06" db="EMBL/GenBank/DDBJ databases">
        <authorList>
            <person name="Li R."/>
            <person name="Bekaert M."/>
        </authorList>
    </citation>
    <scope>NUCLEOTIDE SEQUENCE [LARGE SCALE GENOMIC DNA]</scope>
    <source>
        <strain evidence="15">wild</strain>
    </source>
</reference>
<gene>
    <name evidence="14" type="ORF">MCOR_13783</name>
</gene>
<evidence type="ECO:0000313" key="14">
    <source>
        <dbReference type="EMBL" id="CAC5377468.1"/>
    </source>
</evidence>
<dbReference type="Gene3D" id="4.10.1240.30">
    <property type="match status" value="1"/>
</dbReference>
<keyword evidence="15" id="KW-1185">Reference proteome</keyword>
<feature type="chain" id="PRO_5026973676" evidence="12">
    <location>
        <begin position="21"/>
        <end position="237"/>
    </location>
</feature>
<dbReference type="GO" id="GO:0009986">
    <property type="term" value="C:cell surface"/>
    <property type="evidence" value="ECO:0007669"/>
    <property type="project" value="TreeGrafter"/>
</dbReference>
<dbReference type="Pfam" id="PF07965">
    <property type="entry name" value="Integrin_B_tail"/>
    <property type="match status" value="1"/>
</dbReference>
<dbReference type="GO" id="GO:0008305">
    <property type="term" value="C:integrin complex"/>
    <property type="evidence" value="ECO:0007669"/>
    <property type="project" value="TreeGrafter"/>
</dbReference>
<dbReference type="Proteomes" id="UP000507470">
    <property type="component" value="Unassembled WGS sequence"/>
</dbReference>
<keyword evidence="9" id="KW-0472">Membrane</keyword>
<evidence type="ECO:0000256" key="2">
    <source>
        <dbReference type="ARBA" id="ARBA00007449"/>
    </source>
</evidence>
<dbReference type="InterPro" id="IPR015812">
    <property type="entry name" value="Integrin_bsu"/>
</dbReference>
<dbReference type="PANTHER" id="PTHR10082">
    <property type="entry name" value="INTEGRIN BETA SUBUNIT"/>
    <property type="match status" value="1"/>
</dbReference>
<evidence type="ECO:0000256" key="6">
    <source>
        <dbReference type="ARBA" id="ARBA00022737"/>
    </source>
</evidence>
<keyword evidence="4" id="KW-0812">Transmembrane</keyword>
<dbReference type="PROSITE" id="PS52047">
    <property type="entry name" value="I_EGF_2"/>
    <property type="match status" value="1"/>
</dbReference>
<dbReference type="InterPro" id="IPR036349">
    <property type="entry name" value="Integrin_bsu_tail_dom_sf"/>
</dbReference>
<dbReference type="SMART" id="SM01242">
    <property type="entry name" value="Integrin_B_tail"/>
    <property type="match status" value="1"/>
</dbReference>
<evidence type="ECO:0000313" key="15">
    <source>
        <dbReference type="Proteomes" id="UP000507470"/>
    </source>
</evidence>